<evidence type="ECO:0000313" key="2">
    <source>
        <dbReference type="EMBL" id="CAA6820940.1"/>
    </source>
</evidence>
<proteinExistence type="predicted"/>
<gene>
    <name evidence="2" type="ORF">HELGO_WM53698</name>
</gene>
<dbReference type="EMBL" id="CACVAR010000319">
    <property type="protein sequence ID" value="CAA6820940.1"/>
    <property type="molecule type" value="Genomic_DNA"/>
</dbReference>
<dbReference type="AlphaFoldDB" id="A0A6S6TW21"/>
<feature type="signal peptide" evidence="1">
    <location>
        <begin position="1"/>
        <end position="24"/>
    </location>
</feature>
<name>A0A6S6TW21_9BACT</name>
<evidence type="ECO:0000256" key="1">
    <source>
        <dbReference type="SAM" id="SignalP"/>
    </source>
</evidence>
<reference evidence="2" key="1">
    <citation type="submission" date="2020-01" db="EMBL/GenBank/DDBJ databases">
        <authorList>
            <person name="Meier V. D."/>
            <person name="Meier V D."/>
        </authorList>
    </citation>
    <scope>NUCLEOTIDE SEQUENCE</scope>
    <source>
        <strain evidence="2">HLG_WM_MAG_03</strain>
    </source>
</reference>
<organism evidence="2">
    <name type="scientific">uncultured Sulfurovum sp</name>
    <dbReference type="NCBI Taxonomy" id="269237"/>
    <lineage>
        <taxon>Bacteria</taxon>
        <taxon>Pseudomonadati</taxon>
        <taxon>Campylobacterota</taxon>
        <taxon>Epsilonproteobacteria</taxon>
        <taxon>Campylobacterales</taxon>
        <taxon>Sulfurovaceae</taxon>
        <taxon>Sulfurovum</taxon>
        <taxon>environmental samples</taxon>
    </lineage>
</organism>
<accession>A0A6S6TW21</accession>
<keyword evidence="1" id="KW-0732">Signal</keyword>
<feature type="chain" id="PRO_5028385888" description="EF-hand domain-containing protein" evidence="1">
    <location>
        <begin position="25"/>
        <end position="129"/>
    </location>
</feature>
<protein>
    <recommendedName>
        <fullName evidence="3">EF-hand domain-containing protein</fullName>
    </recommendedName>
</protein>
<evidence type="ECO:0008006" key="3">
    <source>
        <dbReference type="Google" id="ProtNLM"/>
    </source>
</evidence>
<sequence length="129" mass="14254">MKNNTTLKTIAALTIILLSQPIFATESNVSDNCLVPKGAKNLVLDAVKFTSVWLKVKKDEKSEKGSQKHLEEYIKKALADNNGTIDVEKFSALWDKAGNNKNTNEQAHLQDALIIIVDKASGEVYTHTK</sequence>